<sequence length="105" mass="12646">MCISYFIRHICDTCGYLIRVRSNEFECKDNKCRTWETFKDDLKIEEEDCPKCIRRSRKKKTQTEDENICDLENLFGQTIRPSTARLDTRHDKNNFTDNLPNITRY</sequence>
<dbReference type="KEGG" id="nhe:NECHADRAFT_83588"/>
<dbReference type="AlphaFoldDB" id="C7YY70"/>
<dbReference type="GeneID" id="9667789"/>
<dbReference type="EMBL" id="GG698903">
    <property type="protein sequence ID" value="EEU42951.1"/>
    <property type="molecule type" value="Genomic_DNA"/>
</dbReference>
<dbReference type="HOGENOM" id="CLU_2237277_0_0_1"/>
<evidence type="ECO:0000313" key="1">
    <source>
        <dbReference type="EMBL" id="EEU42951.1"/>
    </source>
</evidence>
<gene>
    <name evidence="1" type="ORF">NECHADRAFT_83588</name>
</gene>
<protein>
    <submittedName>
        <fullName evidence="1">Uncharacterized protein</fullName>
    </submittedName>
</protein>
<reference evidence="1 2" key="1">
    <citation type="journal article" date="2009" name="PLoS Genet.">
        <title>The genome of Nectria haematococca: contribution of supernumerary chromosomes to gene expansion.</title>
        <authorList>
            <person name="Coleman J.J."/>
            <person name="Rounsley S.D."/>
            <person name="Rodriguez-Carres M."/>
            <person name="Kuo A."/>
            <person name="Wasmann C.C."/>
            <person name="Grimwood J."/>
            <person name="Schmutz J."/>
            <person name="Taga M."/>
            <person name="White G.J."/>
            <person name="Zhou S."/>
            <person name="Schwartz D.C."/>
            <person name="Freitag M."/>
            <person name="Ma L.J."/>
            <person name="Danchin E.G."/>
            <person name="Henrissat B."/>
            <person name="Coutinho P.M."/>
            <person name="Nelson D.R."/>
            <person name="Straney D."/>
            <person name="Napoli C.A."/>
            <person name="Barker B.M."/>
            <person name="Gribskov M."/>
            <person name="Rep M."/>
            <person name="Kroken S."/>
            <person name="Molnar I."/>
            <person name="Rensing C."/>
            <person name="Kennell J.C."/>
            <person name="Zamora J."/>
            <person name="Farman M.L."/>
            <person name="Selker E.U."/>
            <person name="Salamov A."/>
            <person name="Shapiro H."/>
            <person name="Pangilinan J."/>
            <person name="Lindquist E."/>
            <person name="Lamers C."/>
            <person name="Grigoriev I.V."/>
            <person name="Geiser D.M."/>
            <person name="Covert S.F."/>
            <person name="Temporini E."/>
            <person name="Vanetten H.D."/>
        </authorList>
    </citation>
    <scope>NUCLEOTIDE SEQUENCE [LARGE SCALE GENOMIC DNA]</scope>
    <source>
        <strain evidence="2">ATCC MYA-4622 / CBS 123669 / FGSC 9596 / NRRL 45880 / 77-13-4</strain>
    </source>
</reference>
<keyword evidence="2" id="KW-1185">Reference proteome</keyword>
<dbReference type="VEuPathDB" id="FungiDB:NECHADRAFT_83588"/>
<evidence type="ECO:0000313" key="2">
    <source>
        <dbReference type="Proteomes" id="UP000005206"/>
    </source>
</evidence>
<proteinExistence type="predicted"/>
<dbReference type="RefSeq" id="XP_003048664.1">
    <property type="nucleotide sequence ID" value="XM_003048618.1"/>
</dbReference>
<dbReference type="OrthoDB" id="10341887at2759"/>
<name>C7YY70_FUSV7</name>
<accession>C7YY70</accession>
<dbReference type="InParanoid" id="C7YY70"/>
<dbReference type="Proteomes" id="UP000005206">
    <property type="component" value="Chromosome 8"/>
</dbReference>
<organism evidence="1 2">
    <name type="scientific">Fusarium vanettenii (strain ATCC MYA-4622 / CBS 123669 / FGSC 9596 / NRRL 45880 / 77-13-4)</name>
    <name type="common">Fusarium solani subsp. pisi</name>
    <dbReference type="NCBI Taxonomy" id="660122"/>
    <lineage>
        <taxon>Eukaryota</taxon>
        <taxon>Fungi</taxon>
        <taxon>Dikarya</taxon>
        <taxon>Ascomycota</taxon>
        <taxon>Pezizomycotina</taxon>
        <taxon>Sordariomycetes</taxon>
        <taxon>Hypocreomycetidae</taxon>
        <taxon>Hypocreales</taxon>
        <taxon>Nectriaceae</taxon>
        <taxon>Fusarium</taxon>
        <taxon>Fusarium solani species complex</taxon>
        <taxon>Fusarium vanettenii</taxon>
    </lineage>
</organism>